<feature type="domain" description="AB hydrolase-1" evidence="1">
    <location>
        <begin position="17"/>
        <end position="246"/>
    </location>
</feature>
<name>A6DP01_9BACT</name>
<sequence length="267" mass="29970">MSNDVKLAYEIRGEGEPLVLIMGLSARGAFWEDHVLEYEKHFKCIIVDNRGAGDSPKPEGPYTSRMMADDTAALIKELNLGKCHVAGISMGGIIAQELALAHPELIQSLVIISSWAKCDPYALQVFDHFKDMRKIANPADFMKLLQLWIFAPPFFTIPECQEALVEGQETAHENYMELHAFLAQADACMGHDAVDRVSALSQFPTLITVGDQDIFTPVKFSQQLNQLIEGSELKIYPGTGHAHHWEVLEDFNRDTTEFMLKHSLIRK</sequence>
<keyword evidence="2" id="KW-0808">Transferase</keyword>
<dbReference type="EMBL" id="ABCK01000015">
    <property type="protein sequence ID" value="EDM26533.1"/>
    <property type="molecule type" value="Genomic_DNA"/>
</dbReference>
<dbReference type="AlphaFoldDB" id="A6DP01"/>
<evidence type="ECO:0000259" key="1">
    <source>
        <dbReference type="Pfam" id="PF00561"/>
    </source>
</evidence>
<comment type="caution">
    <text evidence="2">The sequence shown here is derived from an EMBL/GenBank/DDBJ whole genome shotgun (WGS) entry which is preliminary data.</text>
</comment>
<dbReference type="InterPro" id="IPR029058">
    <property type="entry name" value="AB_hydrolase_fold"/>
</dbReference>
<keyword evidence="2" id="KW-0012">Acyltransferase</keyword>
<dbReference type="InterPro" id="IPR000073">
    <property type="entry name" value="AB_hydrolase_1"/>
</dbReference>
<dbReference type="Proteomes" id="UP000004947">
    <property type="component" value="Unassembled WGS sequence"/>
</dbReference>
<dbReference type="Gene3D" id="3.40.50.1820">
    <property type="entry name" value="alpha/beta hydrolase"/>
    <property type="match status" value="1"/>
</dbReference>
<dbReference type="Pfam" id="PF00561">
    <property type="entry name" value="Abhydrolase_1"/>
    <property type="match status" value="1"/>
</dbReference>
<protein>
    <submittedName>
        <fullName evidence="2">Predicted hydrolase or acyltransferase (Alpha/beta hydrolase superfamily) protein</fullName>
    </submittedName>
</protein>
<dbReference type="GO" id="GO:0016746">
    <property type="term" value="F:acyltransferase activity"/>
    <property type="evidence" value="ECO:0007669"/>
    <property type="project" value="UniProtKB-KW"/>
</dbReference>
<evidence type="ECO:0000313" key="3">
    <source>
        <dbReference type="Proteomes" id="UP000004947"/>
    </source>
</evidence>
<dbReference type="GO" id="GO:0016787">
    <property type="term" value="F:hydrolase activity"/>
    <property type="evidence" value="ECO:0007669"/>
    <property type="project" value="UniProtKB-KW"/>
</dbReference>
<dbReference type="eggNOG" id="COG2267">
    <property type="taxonomic scope" value="Bacteria"/>
</dbReference>
<dbReference type="InterPro" id="IPR050471">
    <property type="entry name" value="AB_hydrolase"/>
</dbReference>
<reference evidence="2 3" key="1">
    <citation type="journal article" date="2010" name="J. Bacteriol.">
        <title>Genome sequence of Lentisphaera araneosa HTCC2155T, the type species of the order Lentisphaerales in the phylum Lentisphaerae.</title>
        <authorList>
            <person name="Thrash J.C."/>
            <person name="Cho J.C."/>
            <person name="Vergin K.L."/>
            <person name="Morris R.M."/>
            <person name="Giovannoni S.J."/>
        </authorList>
    </citation>
    <scope>NUCLEOTIDE SEQUENCE [LARGE SCALE GENOMIC DNA]</scope>
    <source>
        <strain evidence="2 3">HTCC2155</strain>
    </source>
</reference>
<dbReference type="SUPFAM" id="SSF53474">
    <property type="entry name" value="alpha/beta-Hydrolases"/>
    <property type="match status" value="1"/>
</dbReference>
<gene>
    <name evidence="2" type="ORF">LNTAR_01957</name>
</gene>
<organism evidence="2 3">
    <name type="scientific">Lentisphaera araneosa HTCC2155</name>
    <dbReference type="NCBI Taxonomy" id="313628"/>
    <lineage>
        <taxon>Bacteria</taxon>
        <taxon>Pseudomonadati</taxon>
        <taxon>Lentisphaerota</taxon>
        <taxon>Lentisphaeria</taxon>
        <taxon>Lentisphaerales</taxon>
        <taxon>Lentisphaeraceae</taxon>
        <taxon>Lentisphaera</taxon>
    </lineage>
</organism>
<keyword evidence="2" id="KW-0378">Hydrolase</keyword>
<evidence type="ECO:0000313" key="2">
    <source>
        <dbReference type="EMBL" id="EDM26533.1"/>
    </source>
</evidence>
<proteinExistence type="predicted"/>
<dbReference type="PANTHER" id="PTHR43433:SF5">
    <property type="entry name" value="AB HYDROLASE-1 DOMAIN-CONTAINING PROTEIN"/>
    <property type="match status" value="1"/>
</dbReference>
<dbReference type="PANTHER" id="PTHR43433">
    <property type="entry name" value="HYDROLASE, ALPHA/BETA FOLD FAMILY PROTEIN"/>
    <property type="match status" value="1"/>
</dbReference>
<dbReference type="PRINTS" id="PR00111">
    <property type="entry name" value="ABHYDROLASE"/>
</dbReference>
<dbReference type="STRING" id="313628.LNTAR_01957"/>
<keyword evidence="3" id="KW-1185">Reference proteome</keyword>
<accession>A6DP01</accession>
<dbReference type="RefSeq" id="WP_007279585.1">
    <property type="nucleotide sequence ID" value="NZ_ABCK01000015.1"/>
</dbReference>
<dbReference type="OrthoDB" id="9793083at2"/>